<organism evidence="1 2">
    <name type="scientific">Listeria aquatica FSL S10-1188</name>
    <dbReference type="NCBI Taxonomy" id="1265818"/>
    <lineage>
        <taxon>Bacteria</taxon>
        <taxon>Bacillati</taxon>
        <taxon>Bacillota</taxon>
        <taxon>Bacilli</taxon>
        <taxon>Bacillales</taxon>
        <taxon>Listeriaceae</taxon>
        <taxon>Listeria</taxon>
    </lineage>
</organism>
<proteinExistence type="predicted"/>
<reference evidence="1 2" key="1">
    <citation type="journal article" date="2014" name="Int. J. Syst. Evol. Microbiol.">
        <title>Listeria floridensis sp. nov., Listeria aquatica sp. nov., Listeria cornellensis sp. nov., Listeria riparia sp. nov. and Listeria grandensis sp. nov., from agricultural and natural environments.</title>
        <authorList>
            <person name="den Bakker H.C."/>
            <person name="Warchocki S."/>
            <person name="Wright E.M."/>
            <person name="Allred A.F."/>
            <person name="Ahlstrom C."/>
            <person name="Manuel C.S."/>
            <person name="Stasiewicz M.J."/>
            <person name="Burrell A."/>
            <person name="Roof S."/>
            <person name="Strawn L."/>
            <person name="Fortes E.D."/>
            <person name="Nightingale K.K."/>
            <person name="Kephart D."/>
            <person name="Wiedmann M."/>
        </authorList>
    </citation>
    <scope>NUCLEOTIDE SEQUENCE [LARGE SCALE GENOMIC DNA]</scope>
    <source>
        <strain evidence="1 2">FSL S10-1188</strain>
    </source>
</reference>
<name>W7AMZ2_9LIST</name>
<evidence type="ECO:0000313" key="1">
    <source>
        <dbReference type="EMBL" id="EUJ16614.1"/>
    </source>
</evidence>
<comment type="caution">
    <text evidence="1">The sequence shown here is derived from an EMBL/GenBank/DDBJ whole genome shotgun (WGS) entry which is preliminary data.</text>
</comment>
<dbReference type="Proteomes" id="UP000019246">
    <property type="component" value="Unassembled WGS sequence"/>
</dbReference>
<protein>
    <submittedName>
        <fullName evidence="1">Uncharacterized protein</fullName>
    </submittedName>
</protein>
<dbReference type="OrthoDB" id="1644322at2"/>
<sequence>MFDGQHFDRGIKKWQGFILSEHNEQLEQQQMQESWKPGMSPEEIEQILSEALLHQDLIKVQKKREHDDPDQAPEPMIRGRIAGIDAGFLVLRTDSELVQVSVDAIHHVENARGDDKWYT</sequence>
<dbReference type="RefSeq" id="WP_052008628.1">
    <property type="nucleotide sequence ID" value="NZ_AOCG01000022.1"/>
</dbReference>
<keyword evidence="2" id="KW-1185">Reference proteome</keyword>
<gene>
    <name evidence="1" type="ORF">MAQA_15806</name>
</gene>
<accession>W7AMZ2</accession>
<dbReference type="STRING" id="1265818.MAQA_15806"/>
<dbReference type="EMBL" id="AOCG01000022">
    <property type="protein sequence ID" value="EUJ16614.1"/>
    <property type="molecule type" value="Genomic_DNA"/>
</dbReference>
<dbReference type="AlphaFoldDB" id="W7AMZ2"/>
<dbReference type="PATRIC" id="fig|1265818.5.peg.3192"/>
<evidence type="ECO:0000313" key="2">
    <source>
        <dbReference type="Proteomes" id="UP000019246"/>
    </source>
</evidence>